<evidence type="ECO:0000259" key="1">
    <source>
        <dbReference type="Pfam" id="PF04536"/>
    </source>
</evidence>
<accession>A0A644WX74</accession>
<comment type="caution">
    <text evidence="2">The sequence shown here is derived from an EMBL/GenBank/DDBJ whole genome shotgun (WGS) entry which is preliminary data.</text>
</comment>
<gene>
    <name evidence="2" type="ORF">SDC9_54711</name>
</gene>
<organism evidence="2">
    <name type="scientific">bioreactor metagenome</name>
    <dbReference type="NCBI Taxonomy" id="1076179"/>
    <lineage>
        <taxon>unclassified sequences</taxon>
        <taxon>metagenomes</taxon>
        <taxon>ecological metagenomes</taxon>
    </lineage>
</organism>
<dbReference type="PANTHER" id="PTHR30373:SF2">
    <property type="entry name" value="UPF0603 PROTEIN YGCG"/>
    <property type="match status" value="1"/>
</dbReference>
<sequence>MKRHGLRFFVLLLIPTMMVSCGSRSNSSDNDFEVVADTLANKAVPEMKGVVTDYEKLFTQGEAKTLISRCEAFEKDNAVPVGVFTSENIGEFNNFTEYADAVSEKWNGCKENQGLLFVISNKLGEIRMISCPATEGRISDNDFDYVINTVIFDEFRKNQFADGILKALDYLGQKIKKQ</sequence>
<dbReference type="InterPro" id="IPR007621">
    <property type="entry name" value="TPM_dom"/>
</dbReference>
<proteinExistence type="predicted"/>
<dbReference type="Gene3D" id="3.10.310.50">
    <property type="match status" value="1"/>
</dbReference>
<reference evidence="2" key="1">
    <citation type="submission" date="2019-08" db="EMBL/GenBank/DDBJ databases">
        <authorList>
            <person name="Kucharzyk K."/>
            <person name="Murdoch R.W."/>
            <person name="Higgins S."/>
            <person name="Loffler F."/>
        </authorList>
    </citation>
    <scope>NUCLEOTIDE SEQUENCE</scope>
</reference>
<dbReference type="Pfam" id="PF04536">
    <property type="entry name" value="TPM_phosphatase"/>
    <property type="match status" value="1"/>
</dbReference>
<evidence type="ECO:0000313" key="2">
    <source>
        <dbReference type="EMBL" id="MPM08399.1"/>
    </source>
</evidence>
<protein>
    <recommendedName>
        <fullName evidence="1">TPM domain-containing protein</fullName>
    </recommendedName>
</protein>
<dbReference type="PROSITE" id="PS51257">
    <property type="entry name" value="PROKAR_LIPOPROTEIN"/>
    <property type="match status" value="1"/>
</dbReference>
<dbReference type="AlphaFoldDB" id="A0A644WX74"/>
<dbReference type="PANTHER" id="PTHR30373">
    <property type="entry name" value="UPF0603 PROTEIN YGCG"/>
    <property type="match status" value="1"/>
</dbReference>
<dbReference type="EMBL" id="VSSQ01001445">
    <property type="protein sequence ID" value="MPM08399.1"/>
    <property type="molecule type" value="Genomic_DNA"/>
</dbReference>
<name>A0A644WX74_9ZZZZ</name>
<feature type="domain" description="TPM" evidence="1">
    <location>
        <begin position="51"/>
        <end position="173"/>
    </location>
</feature>